<sequence>MKLAQIKAELQAEAVQMNDPHILEQDFKHVFASDLMSDALAMIHEGEHVLFLTGLANVQTLRTAEMLDIPVIIYVRNKQPDAKMMEMADELGISIFNTHLTMFEACGILYGMGLRP</sequence>
<dbReference type="Gene3D" id="3.40.1390.20">
    <property type="entry name" value="HprK N-terminal domain-like"/>
    <property type="match status" value="1"/>
</dbReference>
<dbReference type="EMBL" id="DVMJ01000030">
    <property type="protein sequence ID" value="HIU13205.1"/>
    <property type="molecule type" value="Genomic_DNA"/>
</dbReference>
<gene>
    <name evidence="1" type="ORF">IAD15_03960</name>
</gene>
<reference evidence="1" key="2">
    <citation type="journal article" date="2021" name="PeerJ">
        <title>Extensive microbial diversity within the chicken gut microbiome revealed by metagenomics and culture.</title>
        <authorList>
            <person name="Gilroy R."/>
            <person name="Ravi A."/>
            <person name="Getino M."/>
            <person name="Pursley I."/>
            <person name="Horton D.L."/>
            <person name="Alikhan N.F."/>
            <person name="Baker D."/>
            <person name="Gharbi K."/>
            <person name="Hall N."/>
            <person name="Watson M."/>
            <person name="Adriaenssens E.M."/>
            <person name="Foster-Nyarko E."/>
            <person name="Jarju S."/>
            <person name="Secka A."/>
            <person name="Antonio M."/>
            <person name="Oren A."/>
            <person name="Chaudhuri R.R."/>
            <person name="La Ragione R."/>
            <person name="Hildebrand F."/>
            <person name="Pallen M.J."/>
        </authorList>
    </citation>
    <scope>NUCLEOTIDE SEQUENCE</scope>
    <source>
        <strain evidence="1">CHK195-11698</strain>
    </source>
</reference>
<evidence type="ECO:0000313" key="2">
    <source>
        <dbReference type="Proteomes" id="UP000824175"/>
    </source>
</evidence>
<protein>
    <recommendedName>
        <fullName evidence="3">DRTGG domain-containing protein</fullName>
    </recommendedName>
</protein>
<dbReference type="AlphaFoldDB" id="A0A9D1HM39"/>
<name>A0A9D1HM39_9FIRM</name>
<accession>A0A9D1HM39</accession>
<comment type="caution">
    <text evidence="1">The sequence shown here is derived from an EMBL/GenBank/DDBJ whole genome shotgun (WGS) entry which is preliminary data.</text>
</comment>
<evidence type="ECO:0008006" key="3">
    <source>
        <dbReference type="Google" id="ProtNLM"/>
    </source>
</evidence>
<dbReference type="SUPFAM" id="SSF75138">
    <property type="entry name" value="HprK N-terminal domain-like"/>
    <property type="match status" value="1"/>
</dbReference>
<proteinExistence type="predicted"/>
<dbReference type="Proteomes" id="UP000824175">
    <property type="component" value="Unassembled WGS sequence"/>
</dbReference>
<organism evidence="1 2">
    <name type="scientific">Candidatus Fimiplasma intestinipullorum</name>
    <dbReference type="NCBI Taxonomy" id="2840825"/>
    <lineage>
        <taxon>Bacteria</taxon>
        <taxon>Bacillati</taxon>
        <taxon>Bacillota</taxon>
        <taxon>Clostridia</taxon>
        <taxon>Eubacteriales</taxon>
        <taxon>Candidatus Fimiplasma</taxon>
    </lineage>
</organism>
<dbReference type="InterPro" id="IPR028979">
    <property type="entry name" value="Ser_kin/Pase_Hpr-like_N_sf"/>
</dbReference>
<reference evidence="1" key="1">
    <citation type="submission" date="2020-10" db="EMBL/GenBank/DDBJ databases">
        <authorList>
            <person name="Gilroy R."/>
        </authorList>
    </citation>
    <scope>NUCLEOTIDE SEQUENCE</scope>
    <source>
        <strain evidence="1">CHK195-11698</strain>
    </source>
</reference>
<evidence type="ECO:0000313" key="1">
    <source>
        <dbReference type="EMBL" id="HIU13205.1"/>
    </source>
</evidence>